<evidence type="ECO:0000256" key="17">
    <source>
        <dbReference type="ARBA" id="ARBA00024331"/>
    </source>
</evidence>
<comment type="similarity">
    <text evidence="5 22">Belongs to the FBPase class 1 family.</text>
</comment>
<dbReference type="PROSITE" id="PS50157">
    <property type="entry name" value="ZINC_FINGER_C2H2_2"/>
    <property type="match status" value="4"/>
</dbReference>
<dbReference type="PIRSF" id="PIRSF000904">
    <property type="entry name" value="FBPtase_SBPase"/>
    <property type="match status" value="1"/>
</dbReference>
<evidence type="ECO:0000313" key="25">
    <source>
        <dbReference type="EMBL" id="KAF7778723.1"/>
    </source>
</evidence>
<dbReference type="Gene3D" id="3.30.160.60">
    <property type="entry name" value="Classic Zinc Finger"/>
    <property type="match status" value="4"/>
</dbReference>
<gene>
    <name evidence="25" type="ORF">Agabi119p4_3068</name>
</gene>
<dbReference type="GO" id="GO:0006094">
    <property type="term" value="P:gluconeogenesis"/>
    <property type="evidence" value="ECO:0007669"/>
    <property type="project" value="TreeGrafter"/>
</dbReference>
<dbReference type="FunFam" id="3.30.160.60:FF:000125">
    <property type="entry name" value="Putative zinc finger protein 143"/>
    <property type="match status" value="1"/>
</dbReference>
<dbReference type="SUPFAM" id="SSF57667">
    <property type="entry name" value="beta-beta-alpha zinc fingers"/>
    <property type="match status" value="2"/>
</dbReference>
<dbReference type="GO" id="GO:0042132">
    <property type="term" value="F:fructose 1,6-bisphosphate 1-phosphatase activity"/>
    <property type="evidence" value="ECO:0007669"/>
    <property type="project" value="UniProtKB-EC"/>
</dbReference>
<dbReference type="GO" id="GO:0006002">
    <property type="term" value="P:fructose 6-phosphate metabolic process"/>
    <property type="evidence" value="ECO:0007669"/>
    <property type="project" value="TreeGrafter"/>
</dbReference>
<evidence type="ECO:0000256" key="14">
    <source>
        <dbReference type="ARBA" id="ARBA00022842"/>
    </source>
</evidence>
<dbReference type="FunFam" id="3.30.160.60:FF:000624">
    <property type="entry name" value="zinc finger protein 697"/>
    <property type="match status" value="1"/>
</dbReference>
<feature type="region of interest" description="Disordered" evidence="23">
    <location>
        <begin position="585"/>
        <end position="643"/>
    </location>
</feature>
<dbReference type="Gene3D" id="3.40.190.80">
    <property type="match status" value="1"/>
</dbReference>
<dbReference type="InterPro" id="IPR028343">
    <property type="entry name" value="FBPtase"/>
</dbReference>
<dbReference type="GO" id="GO:0000981">
    <property type="term" value="F:DNA-binding transcription factor activity, RNA polymerase II-specific"/>
    <property type="evidence" value="ECO:0007669"/>
    <property type="project" value="UniProtKB-ARBA"/>
</dbReference>
<evidence type="ECO:0000256" key="6">
    <source>
        <dbReference type="ARBA" id="ARBA00011881"/>
    </source>
</evidence>
<comment type="caution">
    <text evidence="25">The sequence shown here is derived from an EMBL/GenBank/DDBJ whole genome shotgun (WGS) entry which is preliminary data.</text>
</comment>
<dbReference type="InterPro" id="IPR013087">
    <property type="entry name" value="Znf_C2H2_type"/>
</dbReference>
<evidence type="ECO:0000256" key="5">
    <source>
        <dbReference type="ARBA" id="ARBA00010941"/>
    </source>
</evidence>
<name>A0A8H7F6D9_AGABI</name>
<dbReference type="Pfam" id="PF00096">
    <property type="entry name" value="zf-C2H2"/>
    <property type="match status" value="4"/>
</dbReference>
<evidence type="ECO:0000256" key="22">
    <source>
        <dbReference type="RuleBase" id="RU000508"/>
    </source>
</evidence>
<evidence type="ECO:0000256" key="4">
    <source>
        <dbReference type="ARBA" id="ARBA00004496"/>
    </source>
</evidence>
<dbReference type="PIRSF" id="PIRSF500210">
    <property type="entry name" value="FBPtase"/>
    <property type="match status" value="1"/>
</dbReference>
<dbReference type="CDD" id="cd00354">
    <property type="entry name" value="FBPase"/>
    <property type="match status" value="1"/>
</dbReference>
<dbReference type="Gene3D" id="3.30.540.10">
    <property type="entry name" value="Fructose-1,6-Bisphosphatase, subunit A, domain 1"/>
    <property type="match status" value="1"/>
</dbReference>
<keyword evidence="10" id="KW-0677">Repeat</keyword>
<evidence type="ECO:0000256" key="12">
    <source>
        <dbReference type="ARBA" id="ARBA00022801"/>
    </source>
</evidence>
<dbReference type="PANTHER" id="PTHR11556">
    <property type="entry name" value="FRUCTOSE-1,6-BISPHOSPHATASE-RELATED"/>
    <property type="match status" value="1"/>
</dbReference>
<organism evidence="25 26">
    <name type="scientific">Agaricus bisporus var. burnettii</name>
    <dbReference type="NCBI Taxonomy" id="192524"/>
    <lineage>
        <taxon>Eukaryota</taxon>
        <taxon>Fungi</taxon>
        <taxon>Dikarya</taxon>
        <taxon>Basidiomycota</taxon>
        <taxon>Agaricomycotina</taxon>
        <taxon>Agaricomycetes</taxon>
        <taxon>Agaricomycetidae</taxon>
        <taxon>Agaricales</taxon>
        <taxon>Agaricineae</taxon>
        <taxon>Agaricaceae</taxon>
        <taxon>Agaricus</taxon>
    </lineage>
</organism>
<dbReference type="FunFam" id="3.40.190.80:FF:000001">
    <property type="entry name" value="Fructose-1,6-bisphosphatase class 1"/>
    <property type="match status" value="1"/>
</dbReference>
<dbReference type="PANTHER" id="PTHR11556:SF1">
    <property type="entry name" value="FRUCTOSE-BISPHOSPHATASE"/>
    <property type="match status" value="1"/>
</dbReference>
<feature type="compositionally biased region" description="Basic and acidic residues" evidence="23">
    <location>
        <begin position="1"/>
        <end position="17"/>
    </location>
</feature>
<feature type="compositionally biased region" description="Low complexity" evidence="23">
    <location>
        <begin position="338"/>
        <end position="347"/>
    </location>
</feature>
<evidence type="ECO:0000256" key="13">
    <source>
        <dbReference type="ARBA" id="ARBA00022833"/>
    </source>
</evidence>
<dbReference type="FunFam" id="3.30.160.60:FF:000744">
    <property type="entry name" value="zinc finger E-box-binding homeobox 1"/>
    <property type="match status" value="1"/>
</dbReference>
<dbReference type="GO" id="GO:0030388">
    <property type="term" value="P:fructose 1,6-bisphosphate metabolic process"/>
    <property type="evidence" value="ECO:0007669"/>
    <property type="project" value="TreeGrafter"/>
</dbReference>
<dbReference type="GO" id="GO:0005829">
    <property type="term" value="C:cytosol"/>
    <property type="evidence" value="ECO:0007669"/>
    <property type="project" value="TreeGrafter"/>
</dbReference>
<dbReference type="InterPro" id="IPR036236">
    <property type="entry name" value="Znf_C2H2_sf"/>
</dbReference>
<dbReference type="NCBIfam" id="NF006778">
    <property type="entry name" value="PRK09293.1-1"/>
    <property type="match status" value="1"/>
</dbReference>
<keyword evidence="9" id="KW-0479">Metal-binding</keyword>
<protein>
    <recommendedName>
        <fullName evidence="20">Fructose-1,6-bisphosphatase</fullName>
        <ecNumber evidence="7">3.1.3.11</ecNumber>
    </recommendedName>
    <alternativeName>
        <fullName evidence="18">D-fructose-1,6-bisphosphate 1-phosphohydrolase</fullName>
    </alternativeName>
    <alternativeName>
        <fullName evidence="19">Fructose-1,6-bisphosphatase, cytosolic</fullName>
    </alternativeName>
</protein>
<dbReference type="FunFam" id="3.30.160.60:FF:000072">
    <property type="entry name" value="zinc finger protein 143 isoform X1"/>
    <property type="match status" value="1"/>
</dbReference>
<evidence type="ECO:0000256" key="10">
    <source>
        <dbReference type="ARBA" id="ARBA00022737"/>
    </source>
</evidence>
<dbReference type="InterPro" id="IPR033391">
    <property type="entry name" value="FBPase_N"/>
</dbReference>
<dbReference type="Pfam" id="PF18913">
    <property type="entry name" value="FBPase_C"/>
    <property type="match status" value="1"/>
</dbReference>
<dbReference type="GO" id="GO:0005634">
    <property type="term" value="C:nucleus"/>
    <property type="evidence" value="ECO:0007669"/>
    <property type="project" value="UniProtKB-SubCell"/>
</dbReference>
<dbReference type="SUPFAM" id="SSF56655">
    <property type="entry name" value="Carbohydrate phosphatase"/>
    <property type="match status" value="1"/>
</dbReference>
<evidence type="ECO:0000256" key="19">
    <source>
        <dbReference type="ARBA" id="ARBA00040159"/>
    </source>
</evidence>
<evidence type="ECO:0000259" key="24">
    <source>
        <dbReference type="PROSITE" id="PS50157"/>
    </source>
</evidence>
<keyword evidence="15" id="KW-0539">Nucleus</keyword>
<comment type="catalytic activity">
    <reaction evidence="1">
        <text>beta-D-fructose 1,6-bisphosphate + H2O = beta-D-fructose 6-phosphate + phosphate</text>
        <dbReference type="Rhea" id="RHEA:11064"/>
        <dbReference type="ChEBI" id="CHEBI:15377"/>
        <dbReference type="ChEBI" id="CHEBI:32966"/>
        <dbReference type="ChEBI" id="CHEBI:43474"/>
        <dbReference type="ChEBI" id="CHEBI:57634"/>
        <dbReference type="EC" id="3.1.3.11"/>
    </reaction>
</comment>
<keyword evidence="8" id="KW-0963">Cytoplasm</keyword>
<evidence type="ECO:0000256" key="1">
    <source>
        <dbReference type="ARBA" id="ARBA00001273"/>
    </source>
</evidence>
<evidence type="ECO:0000256" key="21">
    <source>
        <dbReference type="PROSITE-ProRule" id="PRU00042"/>
    </source>
</evidence>
<keyword evidence="13" id="KW-0862">Zinc</keyword>
<evidence type="ECO:0000256" key="18">
    <source>
        <dbReference type="ARBA" id="ARBA00032973"/>
    </source>
</evidence>
<keyword evidence="11 21" id="KW-0863">Zinc-finger</keyword>
<feature type="domain" description="C2H2-type" evidence="24">
    <location>
        <begin position="454"/>
        <end position="483"/>
    </location>
</feature>
<keyword evidence="12 22" id="KW-0378">Hydrolase</keyword>
<feature type="region of interest" description="Disordered" evidence="23">
    <location>
        <begin position="1"/>
        <end position="50"/>
    </location>
</feature>
<feature type="compositionally biased region" description="Basic and acidic residues" evidence="23">
    <location>
        <begin position="385"/>
        <end position="401"/>
    </location>
</feature>
<feature type="domain" description="C2H2-type" evidence="24">
    <location>
        <begin position="424"/>
        <end position="453"/>
    </location>
</feature>
<keyword evidence="16 22" id="KW-0119">Carbohydrate metabolism</keyword>
<reference evidence="25 26" key="1">
    <citation type="journal article" name="Sci. Rep.">
        <title>Telomere-to-telomere assembled and centromere annotated genomes of the two main subspecies of the button mushroom Agaricus bisporus reveal especially polymorphic chromosome ends.</title>
        <authorList>
            <person name="Sonnenberg A.S.M."/>
            <person name="Sedaghat-Telgerd N."/>
            <person name="Lavrijssen B."/>
            <person name="Ohm R.A."/>
            <person name="Hendrickx P.M."/>
            <person name="Scholtmeijer K."/>
            <person name="Baars J.J.P."/>
            <person name="van Peer A."/>
        </authorList>
    </citation>
    <scope>NUCLEOTIDE SEQUENCE [LARGE SCALE GENOMIC DNA]</scope>
    <source>
        <strain evidence="25 26">H119_p4</strain>
    </source>
</reference>
<dbReference type="HAMAP" id="MF_01855">
    <property type="entry name" value="FBPase_class1"/>
    <property type="match status" value="1"/>
</dbReference>
<evidence type="ECO:0000256" key="3">
    <source>
        <dbReference type="ARBA" id="ARBA00004123"/>
    </source>
</evidence>
<dbReference type="GO" id="GO:0006000">
    <property type="term" value="P:fructose metabolic process"/>
    <property type="evidence" value="ECO:0007669"/>
    <property type="project" value="TreeGrafter"/>
</dbReference>
<accession>A0A8H7F6D9</accession>
<evidence type="ECO:0000313" key="26">
    <source>
        <dbReference type="Proteomes" id="UP000629468"/>
    </source>
</evidence>
<evidence type="ECO:0000256" key="11">
    <source>
        <dbReference type="ARBA" id="ARBA00022771"/>
    </source>
</evidence>
<evidence type="ECO:0000256" key="20">
    <source>
        <dbReference type="ARBA" id="ARBA00070480"/>
    </source>
</evidence>
<evidence type="ECO:0000256" key="16">
    <source>
        <dbReference type="ARBA" id="ARBA00023277"/>
    </source>
</evidence>
<evidence type="ECO:0000256" key="9">
    <source>
        <dbReference type="ARBA" id="ARBA00022723"/>
    </source>
</evidence>
<evidence type="ECO:0000256" key="7">
    <source>
        <dbReference type="ARBA" id="ARBA00013093"/>
    </source>
</evidence>
<dbReference type="GO" id="GO:0000978">
    <property type="term" value="F:RNA polymerase II cis-regulatory region sequence-specific DNA binding"/>
    <property type="evidence" value="ECO:0007669"/>
    <property type="project" value="UniProtKB-ARBA"/>
</dbReference>
<evidence type="ECO:0000256" key="15">
    <source>
        <dbReference type="ARBA" id="ARBA00023242"/>
    </source>
</evidence>
<dbReference type="Pfam" id="PF00316">
    <property type="entry name" value="FBPase"/>
    <property type="match status" value="1"/>
</dbReference>
<dbReference type="PROSITE" id="PS00028">
    <property type="entry name" value="ZINC_FINGER_C2H2_1"/>
    <property type="match status" value="4"/>
</dbReference>
<feature type="domain" description="C2H2-type" evidence="24">
    <location>
        <begin position="484"/>
        <end position="508"/>
    </location>
</feature>
<evidence type="ECO:0000256" key="8">
    <source>
        <dbReference type="ARBA" id="ARBA00022490"/>
    </source>
</evidence>
<feature type="compositionally biased region" description="Low complexity" evidence="23">
    <location>
        <begin position="355"/>
        <end position="364"/>
    </location>
</feature>
<dbReference type="AlphaFoldDB" id="A0A8H7F6D9"/>
<comment type="pathway">
    <text evidence="17">Carbohydrate biosynthesis.</text>
</comment>
<dbReference type="PRINTS" id="PR00115">
    <property type="entry name" value="F16BPHPHTASE"/>
</dbReference>
<feature type="domain" description="C2H2-type" evidence="24">
    <location>
        <begin position="394"/>
        <end position="423"/>
    </location>
</feature>
<comment type="cofactor">
    <cofactor evidence="2">
        <name>Mg(2+)</name>
        <dbReference type="ChEBI" id="CHEBI:18420"/>
    </cofactor>
</comment>
<comment type="subcellular location">
    <subcellularLocation>
        <location evidence="4">Cytoplasm</location>
    </subcellularLocation>
    <subcellularLocation>
        <location evidence="3">Nucleus</location>
    </subcellularLocation>
</comment>
<feature type="region of interest" description="Disordered" evidence="23">
    <location>
        <begin position="273"/>
        <end position="401"/>
    </location>
</feature>
<evidence type="ECO:0000256" key="2">
    <source>
        <dbReference type="ARBA" id="ARBA00001946"/>
    </source>
</evidence>
<feature type="compositionally biased region" description="Low complexity" evidence="23">
    <location>
        <begin position="309"/>
        <end position="328"/>
    </location>
</feature>
<dbReference type="GO" id="GO:0005986">
    <property type="term" value="P:sucrose biosynthetic process"/>
    <property type="evidence" value="ECO:0007669"/>
    <property type="project" value="TreeGrafter"/>
</dbReference>
<dbReference type="InterPro" id="IPR020548">
    <property type="entry name" value="Fructose_bisphosphatase_AS"/>
</dbReference>
<dbReference type="GO" id="GO:0008270">
    <property type="term" value="F:zinc ion binding"/>
    <property type="evidence" value="ECO:0007669"/>
    <property type="project" value="UniProtKB-KW"/>
</dbReference>
<feature type="region of interest" description="Disordered" evidence="23">
    <location>
        <begin position="161"/>
        <end position="254"/>
    </location>
</feature>
<dbReference type="EC" id="3.1.3.11" evidence="7"/>
<feature type="compositionally biased region" description="Acidic residues" evidence="23">
    <location>
        <begin position="589"/>
        <end position="605"/>
    </location>
</feature>
<keyword evidence="14" id="KW-0460">Magnesium</keyword>
<dbReference type="InterPro" id="IPR044015">
    <property type="entry name" value="FBPase_C_dom"/>
</dbReference>
<comment type="subunit">
    <text evidence="6">Homotetramer.</text>
</comment>
<dbReference type="EMBL" id="JABXXO010000004">
    <property type="protein sequence ID" value="KAF7778723.1"/>
    <property type="molecule type" value="Genomic_DNA"/>
</dbReference>
<evidence type="ECO:0000256" key="23">
    <source>
        <dbReference type="SAM" id="MobiDB-lite"/>
    </source>
</evidence>
<dbReference type="Proteomes" id="UP000629468">
    <property type="component" value="Unassembled WGS sequence"/>
</dbReference>
<dbReference type="InterPro" id="IPR000146">
    <property type="entry name" value="FBPase_class-1"/>
</dbReference>
<dbReference type="SMART" id="SM00355">
    <property type="entry name" value="ZnF_C2H2"/>
    <property type="match status" value="4"/>
</dbReference>
<proteinExistence type="inferred from homology"/>
<dbReference type="PROSITE" id="PS00124">
    <property type="entry name" value="FBPASE"/>
    <property type="match status" value="1"/>
</dbReference>
<dbReference type="FunFam" id="3.30.540.10:FF:000008">
    <property type="entry name" value="Fructose-1,6-bisphosphatase, cytosolic"/>
    <property type="match status" value="1"/>
</dbReference>
<sequence>MDTEEHLLNLSDVVHDDNIDDQDPPASHDHNPRPRTRSTSYDPLSSLHDGYSVSEHTQHHLPVHESFSVEMLEREIATLLNQNATAASAALLSAAAQQRQANLELANGQSQDSVDAHHTPDSLSTLGLNLSDLAAVLQAAHAQVENERVAVEMAAKEQDFTHQREDALVHSRQKNTRTAPAFHSLTQADDSEETKRQRRKRSGGIASDGSDYLLSDDDAGAAREDHQTTSTPPPRSPTHNDMDAPASALPPVPREFSDISDILTHLSAQFEPEPDHAAGLSSPDSSPVISHARPPIVETSPPPPPPSLPTTSIPPLTTSASSSANGVSAPPPPPPQPAKVSAPSPVHQQPPQPPQSLSLQPIASTSVNAAPPAEPPSPRKTKKPKEKERGPHTHTCDQDNCRKSFTRRSDLARHMRIHTGERPFVCDHAGCGKTFIQRSALHVHSRVHTGEKPHCCEYPGCGKTFGDSSSLARHRRTHTGKRPYKCEDPTCEKTFTRRTTLTSHMRTHDPTWEPDPNVRYNFKGKKRRIEDDEDRELAESVRTISALFQGSNGSVLQGGRGDESLEVRVASISAEIAAAIAHAQSRVYEEEEEEDEIDELDEDSGAETGGPGKLGPNTSGIRGGDDKEESGTGGDDDDDSDTFPVPLRGRTYLIRLLIYPHRCVFRVSLWSPTTSVSCSSFSLPSTMNTEEISTNIITLTRHVLNDGLRLGPAATGDLTLLLTAISFTSKFIATNVRKARLINLVGLAGETNVQGEEQKKLDVLSNDIMVNALRASGKTAVLVSEELEDAIIIDDPYKGKYCVVFDPLDGSSNIDAGVNIGTIFGIYKIKDGSTGSVADVLRPGSEMVAAGYIMYGSSANLVLSTGQGVNGYTLDAALGEFILTHPNIQIPPRGKIYSFNEGNAMYFYSPVNAYLKSIKYPTAPKTPYSARYIGSMVADVHRTLLYGGIFGYPSDKKSKNGKLRLLYEAFPMAFLTEQAGGIATTGTSRILDIVPSGIHDRCPVFLGSRDDVLDLMKFYKEVPAEGTN</sequence>